<comment type="subcellular location">
    <subcellularLocation>
        <location evidence="1">Cell envelope</location>
    </subcellularLocation>
</comment>
<evidence type="ECO:0000256" key="4">
    <source>
        <dbReference type="SAM" id="MobiDB-lite"/>
    </source>
</evidence>
<feature type="domain" description="Periplasmic binding protein" evidence="6">
    <location>
        <begin position="56"/>
        <end position="312"/>
    </location>
</feature>
<dbReference type="GO" id="GO:0030313">
    <property type="term" value="C:cell envelope"/>
    <property type="evidence" value="ECO:0007669"/>
    <property type="project" value="UniProtKB-SubCell"/>
</dbReference>
<dbReference type="GO" id="GO:0030246">
    <property type="term" value="F:carbohydrate binding"/>
    <property type="evidence" value="ECO:0007669"/>
    <property type="project" value="UniProtKB-ARBA"/>
</dbReference>
<feature type="signal peptide" evidence="5">
    <location>
        <begin position="1"/>
        <end position="19"/>
    </location>
</feature>
<keyword evidence="8" id="KW-1185">Reference proteome</keyword>
<dbReference type="SUPFAM" id="SSF53822">
    <property type="entry name" value="Periplasmic binding protein-like I"/>
    <property type="match status" value="1"/>
</dbReference>
<feature type="compositionally biased region" description="Low complexity" evidence="4">
    <location>
        <begin position="35"/>
        <end position="47"/>
    </location>
</feature>
<dbReference type="Proteomes" id="UP000660861">
    <property type="component" value="Unassembled WGS sequence"/>
</dbReference>
<evidence type="ECO:0000256" key="5">
    <source>
        <dbReference type="SAM" id="SignalP"/>
    </source>
</evidence>
<dbReference type="PANTHER" id="PTHR46847">
    <property type="entry name" value="D-ALLOSE-BINDING PERIPLASMIC PROTEIN-RELATED"/>
    <property type="match status" value="1"/>
</dbReference>
<dbReference type="InterPro" id="IPR025997">
    <property type="entry name" value="SBP_2_dom"/>
</dbReference>
<organism evidence="7 8">
    <name type="scientific">Zongyangia hominis</name>
    <dbReference type="NCBI Taxonomy" id="2763677"/>
    <lineage>
        <taxon>Bacteria</taxon>
        <taxon>Bacillati</taxon>
        <taxon>Bacillota</taxon>
        <taxon>Clostridia</taxon>
        <taxon>Eubacteriales</taxon>
        <taxon>Oscillospiraceae</taxon>
        <taxon>Zongyangia</taxon>
    </lineage>
</organism>
<comment type="caution">
    <text evidence="7">The sequence shown here is derived from an EMBL/GenBank/DDBJ whole genome shotgun (WGS) entry which is preliminary data.</text>
</comment>
<evidence type="ECO:0000313" key="8">
    <source>
        <dbReference type="Proteomes" id="UP000660861"/>
    </source>
</evidence>
<dbReference type="CDD" id="cd19971">
    <property type="entry name" value="PBP1_ABC_sugar_binding-like"/>
    <property type="match status" value="1"/>
</dbReference>
<dbReference type="PANTHER" id="PTHR46847:SF1">
    <property type="entry name" value="D-ALLOSE-BINDING PERIPLASMIC PROTEIN-RELATED"/>
    <property type="match status" value="1"/>
</dbReference>
<reference evidence="7" key="1">
    <citation type="submission" date="2020-08" db="EMBL/GenBank/DDBJ databases">
        <title>Genome public.</title>
        <authorList>
            <person name="Liu C."/>
            <person name="Sun Q."/>
        </authorList>
    </citation>
    <scope>NUCLEOTIDE SEQUENCE</scope>
    <source>
        <strain evidence="7">NSJ-54</strain>
    </source>
</reference>
<gene>
    <name evidence="7" type="ORF">H8709_06350</name>
</gene>
<dbReference type="Gene3D" id="3.40.50.2300">
    <property type="match status" value="2"/>
</dbReference>
<feature type="region of interest" description="Disordered" evidence="4">
    <location>
        <begin position="26"/>
        <end position="58"/>
    </location>
</feature>
<dbReference type="PROSITE" id="PS51257">
    <property type="entry name" value="PROKAR_LIPOPROTEIN"/>
    <property type="match status" value="1"/>
</dbReference>
<accession>A0A926IBV0</accession>
<comment type="similarity">
    <text evidence="2">Belongs to the bacterial solute-binding protein 2 family.</text>
</comment>
<keyword evidence="3 5" id="KW-0732">Signal</keyword>
<dbReference type="EMBL" id="JACRTC010000003">
    <property type="protein sequence ID" value="MBC8570450.1"/>
    <property type="molecule type" value="Genomic_DNA"/>
</dbReference>
<evidence type="ECO:0000256" key="1">
    <source>
        <dbReference type="ARBA" id="ARBA00004196"/>
    </source>
</evidence>
<dbReference type="RefSeq" id="WP_262397544.1">
    <property type="nucleotide sequence ID" value="NZ_JACRTC010000003.1"/>
</dbReference>
<dbReference type="Pfam" id="PF13407">
    <property type="entry name" value="Peripla_BP_4"/>
    <property type="match status" value="1"/>
</dbReference>
<dbReference type="InterPro" id="IPR028082">
    <property type="entry name" value="Peripla_BP_I"/>
</dbReference>
<evidence type="ECO:0000259" key="6">
    <source>
        <dbReference type="Pfam" id="PF13407"/>
    </source>
</evidence>
<name>A0A926IBV0_9FIRM</name>
<proteinExistence type="inferred from homology"/>
<dbReference type="AlphaFoldDB" id="A0A926IBV0"/>
<feature type="chain" id="PRO_5038712294" evidence="5">
    <location>
        <begin position="20"/>
        <end position="340"/>
    </location>
</feature>
<evidence type="ECO:0000256" key="3">
    <source>
        <dbReference type="ARBA" id="ARBA00022729"/>
    </source>
</evidence>
<evidence type="ECO:0000313" key="7">
    <source>
        <dbReference type="EMBL" id="MBC8570450.1"/>
    </source>
</evidence>
<sequence length="340" mass="35679">MKKLLALVLAVLMVITVFAGCAAKEESSAPSNDQSSSVAGDSSSGGSTNKEGPYKFGYSPPTMNNPFFIYIEDTMKSKLHEGDELITSDPQQDTSKQVSGIEDMCMAGIDVLLVCPFDSAGIRPGLDAAKKAGVFIVNFDTDVIDTDMVDVILVSDNVNAGYVMGEQVAKDFPNGAKIAILNSPVGEATNNREKGFRQALEDAGGEGAGYTVVATQDGKGETQSALAPAENILQAHPDLDCFFAINDPSAMGCVAALEAAKKVGQIKVYGVDGAPEGKKAMKEGKMHGSGAQSPKGLAEGSIELAYKLLAGEDVGEHKQLVPTFNINPENVDDFGVDSWQ</sequence>
<evidence type="ECO:0000256" key="2">
    <source>
        <dbReference type="ARBA" id="ARBA00007639"/>
    </source>
</evidence>
<protein>
    <submittedName>
        <fullName evidence="7">Sugar ABC transporter substrate-binding protein</fullName>
    </submittedName>
</protein>